<reference evidence="6 7" key="1">
    <citation type="submission" date="2017-09" db="EMBL/GenBank/DDBJ databases">
        <title>Depth-based differentiation of microbial function through sediment-hosted aquifers and enrichment of novel symbionts in the deep terrestrial subsurface.</title>
        <authorList>
            <person name="Probst A.J."/>
            <person name="Ladd B."/>
            <person name="Jarett J.K."/>
            <person name="Geller-Mcgrath D.E."/>
            <person name="Sieber C.M."/>
            <person name="Emerson J.B."/>
            <person name="Anantharaman K."/>
            <person name="Thomas B.C."/>
            <person name="Malmstrom R."/>
            <person name="Stieglmeier M."/>
            <person name="Klingl A."/>
            <person name="Woyke T."/>
            <person name="Ryan C.M."/>
            <person name="Banfield J.F."/>
        </authorList>
    </citation>
    <scope>NUCLEOTIDE SEQUENCE [LARGE SCALE GENOMIC DNA]</scope>
    <source>
        <strain evidence="6">CG22_combo_CG10-13_8_21_14_all_37_9</strain>
    </source>
</reference>
<evidence type="ECO:0000256" key="5">
    <source>
        <dbReference type="ARBA" id="ARBA00035525"/>
    </source>
</evidence>
<comment type="similarity">
    <text evidence="1">Belongs to the universal ribosomal protein uS8 family.</text>
</comment>
<dbReference type="AlphaFoldDB" id="A0A2H0BKV3"/>
<evidence type="ECO:0000256" key="1">
    <source>
        <dbReference type="ARBA" id="ARBA00006471"/>
    </source>
</evidence>
<dbReference type="Gene3D" id="3.30.1370.30">
    <property type="match status" value="1"/>
</dbReference>
<evidence type="ECO:0000313" key="6">
    <source>
        <dbReference type="EMBL" id="PIP58302.1"/>
    </source>
</evidence>
<dbReference type="FunFam" id="3.30.1490.10:FF:000001">
    <property type="entry name" value="30S ribosomal protein S8"/>
    <property type="match status" value="1"/>
</dbReference>
<dbReference type="PANTHER" id="PTHR11758">
    <property type="entry name" value="40S RIBOSOMAL PROTEIN S15A"/>
    <property type="match status" value="1"/>
</dbReference>
<dbReference type="GO" id="GO:0005737">
    <property type="term" value="C:cytoplasm"/>
    <property type="evidence" value="ECO:0007669"/>
    <property type="project" value="UniProtKB-ARBA"/>
</dbReference>
<dbReference type="InterPro" id="IPR035987">
    <property type="entry name" value="Ribosomal_uS8_sf"/>
</dbReference>
<evidence type="ECO:0000313" key="7">
    <source>
        <dbReference type="Proteomes" id="UP000229334"/>
    </source>
</evidence>
<name>A0A2H0BKV3_9BACT</name>
<comment type="caution">
    <text evidence="6">The sequence shown here is derived from an EMBL/GenBank/DDBJ whole genome shotgun (WGS) entry which is preliminary data.</text>
</comment>
<dbReference type="EMBL" id="PCSX01000018">
    <property type="protein sequence ID" value="PIP58302.1"/>
    <property type="molecule type" value="Genomic_DNA"/>
</dbReference>
<keyword evidence="3" id="KW-0687">Ribonucleoprotein</keyword>
<organism evidence="6 7">
    <name type="scientific">Candidatus Vogelbacteria bacterium CG22_combo_CG10-13_8_21_14_all_37_9</name>
    <dbReference type="NCBI Taxonomy" id="1975046"/>
    <lineage>
        <taxon>Bacteria</taxon>
        <taxon>Candidatus Vogeliibacteriota</taxon>
    </lineage>
</organism>
<accession>A0A2H0BKV3</accession>
<dbReference type="Pfam" id="PF00410">
    <property type="entry name" value="Ribosomal_S8"/>
    <property type="match status" value="1"/>
</dbReference>
<dbReference type="Proteomes" id="UP000229334">
    <property type="component" value="Unassembled WGS sequence"/>
</dbReference>
<protein>
    <recommendedName>
        <fullName evidence="4">Small ribosomal subunit protein uS8</fullName>
    </recommendedName>
    <alternativeName>
        <fullName evidence="5">30S ribosomal protein S8</fullName>
    </alternativeName>
</protein>
<evidence type="ECO:0000256" key="4">
    <source>
        <dbReference type="ARBA" id="ARBA00035258"/>
    </source>
</evidence>
<keyword evidence="2 6" id="KW-0689">Ribosomal protein</keyword>
<evidence type="ECO:0000256" key="2">
    <source>
        <dbReference type="ARBA" id="ARBA00022980"/>
    </source>
</evidence>
<dbReference type="GO" id="GO:0003735">
    <property type="term" value="F:structural constituent of ribosome"/>
    <property type="evidence" value="ECO:0007669"/>
    <property type="project" value="InterPro"/>
</dbReference>
<dbReference type="GO" id="GO:0005840">
    <property type="term" value="C:ribosome"/>
    <property type="evidence" value="ECO:0007669"/>
    <property type="project" value="UniProtKB-KW"/>
</dbReference>
<dbReference type="Gene3D" id="3.30.1490.10">
    <property type="match status" value="1"/>
</dbReference>
<sequence>MVSDPISNLLIALKNGAKAGKATIVLPSSNLKYTIAKLLEREGYLKNVTKRGKKVKKFLACDPVYLSNKKPKLQVVKRVSKPSCRIYIKSDKIFSVRNGFGLAVFSTPKGLLTDREARKEKV</sequence>
<proteinExistence type="inferred from homology"/>
<dbReference type="SUPFAM" id="SSF56047">
    <property type="entry name" value="Ribosomal protein S8"/>
    <property type="match status" value="1"/>
</dbReference>
<dbReference type="InterPro" id="IPR000630">
    <property type="entry name" value="Ribosomal_uS8"/>
</dbReference>
<dbReference type="GO" id="GO:1990904">
    <property type="term" value="C:ribonucleoprotein complex"/>
    <property type="evidence" value="ECO:0007669"/>
    <property type="project" value="UniProtKB-KW"/>
</dbReference>
<evidence type="ECO:0000256" key="3">
    <source>
        <dbReference type="ARBA" id="ARBA00023274"/>
    </source>
</evidence>
<dbReference type="GO" id="GO:0006412">
    <property type="term" value="P:translation"/>
    <property type="evidence" value="ECO:0007669"/>
    <property type="project" value="InterPro"/>
</dbReference>
<feature type="non-terminal residue" evidence="6">
    <location>
        <position position="122"/>
    </location>
</feature>
<gene>
    <name evidence="6" type="primary">rpsH</name>
    <name evidence="6" type="ORF">COX02_01100</name>
</gene>